<reference evidence="2 3" key="1">
    <citation type="submission" date="2020-07" db="EMBL/GenBank/DDBJ databases">
        <title>A new beta-1,3-glucan-decomposing anaerobic bacterium isolated from anoxic soil subjected to biological soil disinfestation.</title>
        <authorList>
            <person name="Ueki A."/>
            <person name="Tonouchi A."/>
        </authorList>
    </citation>
    <scope>NUCLEOTIDE SEQUENCE [LARGE SCALE GENOMIC DNA]</scope>
    <source>
        <strain evidence="2 3">TW1</strain>
    </source>
</reference>
<protein>
    <submittedName>
        <fullName evidence="2">Uncharacterized protein</fullName>
    </submittedName>
</protein>
<keyword evidence="1" id="KW-0472">Membrane</keyword>
<evidence type="ECO:0000313" key="3">
    <source>
        <dbReference type="Proteomes" id="UP000580568"/>
    </source>
</evidence>
<keyword evidence="3" id="KW-1185">Reference proteome</keyword>
<accession>A0A6V8SJM8</accession>
<keyword evidence="1" id="KW-0812">Transmembrane</keyword>
<name>A0A6V8SJM8_9CLOT</name>
<comment type="caution">
    <text evidence="2">The sequence shown here is derived from an EMBL/GenBank/DDBJ whole genome shotgun (WGS) entry which is preliminary data.</text>
</comment>
<evidence type="ECO:0000256" key="1">
    <source>
        <dbReference type="SAM" id="Phobius"/>
    </source>
</evidence>
<keyword evidence="1" id="KW-1133">Transmembrane helix</keyword>
<evidence type="ECO:0000313" key="2">
    <source>
        <dbReference type="EMBL" id="GFP77429.1"/>
    </source>
</evidence>
<organism evidence="2 3">
    <name type="scientific">Clostridium fungisolvens</name>
    <dbReference type="NCBI Taxonomy" id="1604897"/>
    <lineage>
        <taxon>Bacteria</taxon>
        <taxon>Bacillati</taxon>
        <taxon>Bacillota</taxon>
        <taxon>Clostridia</taxon>
        <taxon>Eubacteriales</taxon>
        <taxon>Clostridiaceae</taxon>
        <taxon>Clostridium</taxon>
    </lineage>
</organism>
<gene>
    <name evidence="2" type="ORF">bsdtw1_03557</name>
</gene>
<proteinExistence type="predicted"/>
<dbReference type="AlphaFoldDB" id="A0A6V8SJM8"/>
<dbReference type="RefSeq" id="WP_183278800.1">
    <property type="nucleotide sequence ID" value="NZ_BLZR01000001.1"/>
</dbReference>
<dbReference type="Proteomes" id="UP000580568">
    <property type="component" value="Unassembled WGS sequence"/>
</dbReference>
<dbReference type="EMBL" id="BLZR01000001">
    <property type="protein sequence ID" value="GFP77429.1"/>
    <property type="molecule type" value="Genomic_DNA"/>
</dbReference>
<feature type="transmembrane region" description="Helical" evidence="1">
    <location>
        <begin position="465"/>
        <end position="498"/>
    </location>
</feature>
<sequence length="575" mass="65079">MADQSISRANLNHIENNLSRLANNLAVVADNIEIVSSQVGNVDNRVSSVATELANLTAEFRNFVNESNRVANLADAKQTVALLEQELRKKFGNYETIRNHTVGILQASDLSIVKKETIENATEEMMISTPRYWLAPALIALSAWLSDNKELADKALKEAMRRDDEKTSLLFCLISKRAGKLDGSLVWLERYFSMQDPKKMERRIIVVLDAFAAGLFGGDINGVCTNKIKDWLNELSSSAGFVEKQREQWQSAILARKTTIDGDNFPVLSKYSPTWTKMKDSLEFAEIHENIYQYFSNIFNTKVNNAASLSAKIDEILDNLVKNYDNDELPLRSKLRKNQLTIEENGNIQRATQRFDEEVKAYSEYEDFSQHLTSIALTPESSGALITTQKLAITLSKQWIVDAYEDLTAKNRASVPLDIELEISDWKDKSRDGSNEAELKASLNNYMDNIKAEQLSKLKFPNKKVIISGIIGAILFVLSIVTVILPIIVAIITATYIFMQKRAIDKGRNAVIEQIENERTNYLQILNGFLAEVVDFRRLYSEKDKNSQKVIDLLNELTPEQYITVQNSNKVRQVL</sequence>